<dbReference type="AlphaFoldDB" id="A0A0D0CC81"/>
<dbReference type="GO" id="GO:0005737">
    <property type="term" value="C:cytoplasm"/>
    <property type="evidence" value="ECO:0007669"/>
    <property type="project" value="InterPro"/>
</dbReference>
<gene>
    <name evidence="3" type="ORF">GYMLUDRAFT_49885</name>
</gene>
<comment type="similarity">
    <text evidence="1 2">Belongs to the PAL/histidase family.</text>
</comment>
<evidence type="ECO:0008006" key="5">
    <source>
        <dbReference type="Google" id="ProtNLM"/>
    </source>
</evidence>
<dbReference type="Gene3D" id="1.10.274.20">
    <property type="entry name" value="Phenylalanine ammonia-lyase 1, domain 3"/>
    <property type="match status" value="1"/>
</dbReference>
<evidence type="ECO:0000313" key="3">
    <source>
        <dbReference type="EMBL" id="KIK52488.1"/>
    </source>
</evidence>
<protein>
    <recommendedName>
        <fullName evidence="5">Phenylalanine ammonia-lyase</fullName>
    </recommendedName>
</protein>
<keyword evidence="2" id="KW-0456">Lyase</keyword>
<evidence type="ECO:0000256" key="2">
    <source>
        <dbReference type="RuleBase" id="RU003954"/>
    </source>
</evidence>
<evidence type="ECO:0000256" key="1">
    <source>
        <dbReference type="ARBA" id="ARBA00007238"/>
    </source>
</evidence>
<dbReference type="InterPro" id="IPR023144">
    <property type="entry name" value="Phe_NH3-lyase_shielding_dom_sf"/>
</dbReference>
<dbReference type="EMBL" id="KN834842">
    <property type="protein sequence ID" value="KIK52488.1"/>
    <property type="molecule type" value="Genomic_DNA"/>
</dbReference>
<dbReference type="OrthoDB" id="10051290at2759"/>
<accession>A0A0D0CC81</accession>
<dbReference type="InterPro" id="IPR005922">
    <property type="entry name" value="Phe_NH3-lyase"/>
</dbReference>
<dbReference type="PANTHER" id="PTHR10362">
    <property type="entry name" value="HISTIDINE AMMONIA-LYASE"/>
    <property type="match status" value="1"/>
</dbReference>
<dbReference type="Pfam" id="PF00221">
    <property type="entry name" value="Lyase_aromatic"/>
    <property type="match status" value="1"/>
</dbReference>
<dbReference type="InterPro" id="IPR024083">
    <property type="entry name" value="Fumarase/histidase_N"/>
</dbReference>
<dbReference type="HOGENOM" id="CLU_014801_3_1_1"/>
<dbReference type="SUPFAM" id="SSF48557">
    <property type="entry name" value="L-aspartase-like"/>
    <property type="match status" value="1"/>
</dbReference>
<dbReference type="CDD" id="cd00332">
    <property type="entry name" value="PAL-HAL"/>
    <property type="match status" value="1"/>
</dbReference>
<dbReference type="Proteomes" id="UP000053593">
    <property type="component" value="Unassembled WGS sequence"/>
</dbReference>
<dbReference type="InterPro" id="IPR001106">
    <property type="entry name" value="Aromatic_Lyase"/>
</dbReference>
<name>A0A0D0CC81_9AGAR</name>
<dbReference type="GO" id="GO:0016841">
    <property type="term" value="F:ammonia-lyase activity"/>
    <property type="evidence" value="ECO:0007669"/>
    <property type="project" value="InterPro"/>
</dbReference>
<reference evidence="3 4" key="1">
    <citation type="submission" date="2014-04" db="EMBL/GenBank/DDBJ databases">
        <title>Evolutionary Origins and Diversification of the Mycorrhizal Mutualists.</title>
        <authorList>
            <consortium name="DOE Joint Genome Institute"/>
            <consortium name="Mycorrhizal Genomics Consortium"/>
            <person name="Kohler A."/>
            <person name="Kuo A."/>
            <person name="Nagy L.G."/>
            <person name="Floudas D."/>
            <person name="Copeland A."/>
            <person name="Barry K.W."/>
            <person name="Cichocki N."/>
            <person name="Veneault-Fourrey C."/>
            <person name="LaButti K."/>
            <person name="Lindquist E.A."/>
            <person name="Lipzen A."/>
            <person name="Lundell T."/>
            <person name="Morin E."/>
            <person name="Murat C."/>
            <person name="Riley R."/>
            <person name="Ohm R."/>
            <person name="Sun H."/>
            <person name="Tunlid A."/>
            <person name="Henrissat B."/>
            <person name="Grigoriev I.V."/>
            <person name="Hibbett D.S."/>
            <person name="Martin F."/>
        </authorList>
    </citation>
    <scope>NUCLEOTIDE SEQUENCE [LARGE SCALE GENOMIC DNA]</scope>
    <source>
        <strain evidence="3 4">FD-317 M1</strain>
    </source>
</reference>
<evidence type="ECO:0000313" key="4">
    <source>
        <dbReference type="Proteomes" id="UP000053593"/>
    </source>
</evidence>
<dbReference type="InterPro" id="IPR008948">
    <property type="entry name" value="L-Aspartase-like"/>
</dbReference>
<dbReference type="NCBIfam" id="TIGR01226">
    <property type="entry name" value="phe_am_lyase"/>
    <property type="match status" value="1"/>
</dbReference>
<proteinExistence type="inferred from homology"/>
<dbReference type="Gene3D" id="1.20.200.10">
    <property type="entry name" value="Fumarase/aspartase (Central domain)"/>
    <property type="match status" value="1"/>
</dbReference>
<dbReference type="Gene3D" id="1.10.275.10">
    <property type="entry name" value="Fumarase/aspartase (N-terminal domain)"/>
    <property type="match status" value="1"/>
</dbReference>
<dbReference type="GO" id="GO:0006559">
    <property type="term" value="P:L-phenylalanine catabolic process"/>
    <property type="evidence" value="ECO:0007669"/>
    <property type="project" value="InterPro"/>
</dbReference>
<sequence>MSLSHTRVTCSAVEKVEAYVHGAEPIVVDGSRLNLAAVVAVARYNSVPQLSDDEQVKTRVNRACSAVQDRISSGGSIYGVTTGVGASSFTRTNSVHELQDALATAYLNGILPTLSSAPSSASMRTVLDEDFMKGTVMVRLNSLIRGHSGVRWTVLEAMHKLLVHDIVPLASKNNTVSASGDLGTLAYIAGTLIGRPDLRVWYGQRSERSIRPAAEVLKEIQLEPLTYGPKEALAILNGTAASASAAALVLYDANILLLAAQGLTVMTIEALRSILEPFQPFPHVVARPHPGQIEVAANIARMTEGSKLALKEYPEGDPEFLLRQDRYHIRCAPQWFGPFAENLLRATESVTIELNSTTDNPIIDSDDQSPHNIYHAGNFQALTPAEAMDAVRHAILGIAKILYAQQSELLNPMLNRGLPPDCAAGEPSLDLGLKASDLCCSAYLSEIGYLSGSFLPHINSTEHHTQSINSMALASARHARDCVDLLRQIMATYLFTVCQAIDLREMNNRYLSKAKEVFQTKLPGILLCSEDTIMQDAVASLFTTIRVQFGRTASMESSSRFKAMLSPLIAELYTRTTRNSQIQLVTSTTPVHWVEMLEVKLRELFLQHRLEYFKETAGASDSLSRAGRLIYTFIRKDLEIPMKKGMNQMDKHEIGTYISIIFEALSDGRMDRVFTEAVGSADKL</sequence>
<organism evidence="3 4">
    <name type="scientific">Collybiopsis luxurians FD-317 M1</name>
    <dbReference type="NCBI Taxonomy" id="944289"/>
    <lineage>
        <taxon>Eukaryota</taxon>
        <taxon>Fungi</taxon>
        <taxon>Dikarya</taxon>
        <taxon>Basidiomycota</taxon>
        <taxon>Agaricomycotina</taxon>
        <taxon>Agaricomycetes</taxon>
        <taxon>Agaricomycetidae</taxon>
        <taxon>Agaricales</taxon>
        <taxon>Marasmiineae</taxon>
        <taxon>Omphalotaceae</taxon>
        <taxon>Collybiopsis</taxon>
        <taxon>Collybiopsis luxurians</taxon>
    </lineage>
</organism>
<keyword evidence="4" id="KW-1185">Reference proteome</keyword>